<feature type="compositionally biased region" description="Basic and acidic residues" evidence="2">
    <location>
        <begin position="469"/>
        <end position="480"/>
    </location>
</feature>
<dbReference type="GO" id="GO:0016740">
    <property type="term" value="F:transferase activity"/>
    <property type="evidence" value="ECO:0007669"/>
    <property type="project" value="UniProtKB-KW"/>
</dbReference>
<feature type="domain" description="Galactosyltransferase C-terminal" evidence="4">
    <location>
        <begin position="181"/>
        <end position="226"/>
    </location>
</feature>
<dbReference type="EMBL" id="RCDB01000001">
    <property type="protein sequence ID" value="RLK52564.1"/>
    <property type="molecule type" value="Genomic_DNA"/>
</dbReference>
<dbReference type="Proteomes" id="UP000273158">
    <property type="component" value="Unassembled WGS sequence"/>
</dbReference>
<dbReference type="Pfam" id="PF02709">
    <property type="entry name" value="Glyco_transf_7C"/>
    <property type="match status" value="1"/>
</dbReference>
<evidence type="ECO:0000256" key="2">
    <source>
        <dbReference type="SAM" id="MobiDB-lite"/>
    </source>
</evidence>
<dbReference type="InterPro" id="IPR027791">
    <property type="entry name" value="Galactosyl_T_C"/>
</dbReference>
<evidence type="ECO:0000313" key="6">
    <source>
        <dbReference type="Proteomes" id="UP000273158"/>
    </source>
</evidence>
<dbReference type="Pfam" id="PF00535">
    <property type="entry name" value="Glycos_transf_2"/>
    <property type="match status" value="1"/>
</dbReference>
<comment type="caution">
    <text evidence="5">The sequence shown here is derived from an EMBL/GenBank/DDBJ whole genome shotgun (WGS) entry which is preliminary data.</text>
</comment>
<evidence type="ECO:0000256" key="1">
    <source>
        <dbReference type="ARBA" id="ARBA00022679"/>
    </source>
</evidence>
<name>A0A498C9A2_9MICO</name>
<dbReference type="InterPro" id="IPR001173">
    <property type="entry name" value="Glyco_trans_2-like"/>
</dbReference>
<dbReference type="InterPro" id="IPR050834">
    <property type="entry name" value="Glycosyltransf_2"/>
</dbReference>
<accession>A0A498C9A2</accession>
<dbReference type="AlphaFoldDB" id="A0A498C9A2"/>
<sequence>MTGRTLPGNRWDLLDAAVPEPLPRVSVIVSHYRQPGQLARTLAALAGQTHPRPRVEVIVADDGSPEPPVVPPGVRVVSQPDRGFRLAAVRNLGAAHATGDVLVFLDADTVPEPGFLTALTRMPALAPDVVTVGRRRHADLTDVDPSPDIRGAVAGRQLEEPRWLASAYRDARDLLDADDRSYRHMIGAVLCCARGMFDAAGGFDESFDSYGGEDWEWAYRAWRRGAVFAHVADAVAWHDGPDAGAHERRDREAKNREALRLAQLIPVPGSRPHGIHTDKVDVAVAGPDVGTEAQRFVSLDSVLAALPGSEEATAAEIDAGTGRFDRVRLRVELLRPVHVCGDGLASAADRVAREDLGVLTAVDATGGELLRLVSERARIREARWGRDDLFDRASAVIDGVTALTEDVDLEAYLGGWMPPPGSLSSSVTADRPEGDLMSASADHDDIDGETPLTRPEDKGAPVAESHIIVSERDGITRLDVADDATMRPGPGPGLPEADGD</sequence>
<gene>
    <name evidence="5" type="ORF">C7474_0513</name>
</gene>
<dbReference type="PANTHER" id="PTHR43685:SF3">
    <property type="entry name" value="SLR2126 PROTEIN"/>
    <property type="match status" value="1"/>
</dbReference>
<dbReference type="PANTHER" id="PTHR43685">
    <property type="entry name" value="GLYCOSYLTRANSFERASE"/>
    <property type="match status" value="1"/>
</dbReference>
<reference evidence="5 6" key="1">
    <citation type="journal article" date="2015" name="Stand. Genomic Sci.">
        <title>Genomic Encyclopedia of Bacterial and Archaeal Type Strains, Phase III: the genomes of soil and plant-associated and newly described type strains.</title>
        <authorList>
            <person name="Whitman W.B."/>
            <person name="Woyke T."/>
            <person name="Klenk H.P."/>
            <person name="Zhou Y."/>
            <person name="Lilburn T.G."/>
            <person name="Beck B.J."/>
            <person name="De Vos P."/>
            <person name="Vandamme P."/>
            <person name="Eisen J.A."/>
            <person name="Garrity G."/>
            <person name="Hugenholtz P."/>
            <person name="Kyrpides N.C."/>
        </authorList>
    </citation>
    <scope>NUCLEOTIDE SEQUENCE [LARGE SCALE GENOMIC DNA]</scope>
    <source>
        <strain evidence="5 6">S2T63</strain>
    </source>
</reference>
<dbReference type="RefSeq" id="WP_241965063.1">
    <property type="nucleotide sequence ID" value="NZ_RCDB01000001.1"/>
</dbReference>
<feature type="domain" description="Glycosyltransferase 2-like" evidence="3">
    <location>
        <begin position="26"/>
        <end position="144"/>
    </location>
</feature>
<feature type="region of interest" description="Disordered" evidence="2">
    <location>
        <begin position="419"/>
        <end position="500"/>
    </location>
</feature>
<keyword evidence="6" id="KW-1185">Reference proteome</keyword>
<organism evidence="5 6">
    <name type="scientific">Microbacterium telephonicum</name>
    <dbReference type="NCBI Taxonomy" id="1714841"/>
    <lineage>
        <taxon>Bacteria</taxon>
        <taxon>Bacillati</taxon>
        <taxon>Actinomycetota</taxon>
        <taxon>Actinomycetes</taxon>
        <taxon>Micrococcales</taxon>
        <taxon>Microbacteriaceae</taxon>
        <taxon>Microbacterium</taxon>
    </lineage>
</organism>
<proteinExistence type="predicted"/>
<dbReference type="Gene3D" id="3.90.550.10">
    <property type="entry name" value="Spore Coat Polysaccharide Biosynthesis Protein SpsA, Chain A"/>
    <property type="match status" value="1"/>
</dbReference>
<dbReference type="InterPro" id="IPR029044">
    <property type="entry name" value="Nucleotide-diphossugar_trans"/>
</dbReference>
<keyword evidence="1 5" id="KW-0808">Transferase</keyword>
<evidence type="ECO:0000313" key="5">
    <source>
        <dbReference type="EMBL" id="RLK52564.1"/>
    </source>
</evidence>
<dbReference type="SUPFAM" id="SSF53448">
    <property type="entry name" value="Nucleotide-diphospho-sugar transferases"/>
    <property type="match status" value="1"/>
</dbReference>
<protein>
    <submittedName>
        <fullName evidence="5">GT2 family glycosyltransferase</fullName>
    </submittedName>
</protein>
<evidence type="ECO:0000259" key="3">
    <source>
        <dbReference type="Pfam" id="PF00535"/>
    </source>
</evidence>
<evidence type="ECO:0000259" key="4">
    <source>
        <dbReference type="Pfam" id="PF02709"/>
    </source>
</evidence>